<dbReference type="Pfam" id="PF01648">
    <property type="entry name" value="ACPS"/>
    <property type="match status" value="1"/>
</dbReference>
<keyword evidence="2 8" id="KW-0808">Transferase</keyword>
<sequence>MRLIGVGTDLVSIPRVEAALARRGEAFARRILHPEEWDAFCASSAPAALLARRFAAKEAAAKALGVGLGADMGLQDARVCSDPRGKPLLRLSGKGQETARRLGVVQMELSLSDEREFALAFVVMSG</sequence>
<comment type="function">
    <text evidence="8">Transfers the 4'-phosphopantetheine moiety from coenzyme A to a Ser of acyl-carrier-protein.</text>
</comment>
<comment type="subcellular location">
    <subcellularLocation>
        <location evidence="8">Cytoplasm</location>
    </subcellularLocation>
</comment>
<dbReference type="Gene3D" id="3.90.470.20">
    <property type="entry name" value="4'-phosphopantetheinyl transferase domain"/>
    <property type="match status" value="1"/>
</dbReference>
<dbReference type="OrthoDB" id="517356at2"/>
<dbReference type="STRING" id="195064.SAMN05421721_10956"/>
<keyword evidence="6 8" id="KW-0443">Lipid metabolism</keyword>
<comment type="catalytic activity">
    <reaction evidence="8">
        <text>apo-[ACP] + CoA = holo-[ACP] + adenosine 3',5'-bisphosphate + H(+)</text>
        <dbReference type="Rhea" id="RHEA:12068"/>
        <dbReference type="Rhea" id="RHEA-COMP:9685"/>
        <dbReference type="Rhea" id="RHEA-COMP:9690"/>
        <dbReference type="ChEBI" id="CHEBI:15378"/>
        <dbReference type="ChEBI" id="CHEBI:29999"/>
        <dbReference type="ChEBI" id="CHEBI:57287"/>
        <dbReference type="ChEBI" id="CHEBI:58343"/>
        <dbReference type="ChEBI" id="CHEBI:64479"/>
        <dbReference type="EC" id="2.7.8.7"/>
    </reaction>
</comment>
<evidence type="ECO:0000256" key="2">
    <source>
        <dbReference type="ARBA" id="ARBA00022679"/>
    </source>
</evidence>
<name>A0A1I4RSJ6_ECTMO</name>
<keyword evidence="7 8" id="KW-0275">Fatty acid biosynthesis</keyword>
<dbReference type="HAMAP" id="MF_00101">
    <property type="entry name" value="AcpS"/>
    <property type="match status" value="1"/>
</dbReference>
<comment type="similarity">
    <text evidence="8">Belongs to the P-Pant transferase superfamily. AcpS family.</text>
</comment>
<keyword evidence="3 8" id="KW-0479">Metal-binding</keyword>
<comment type="cofactor">
    <cofactor evidence="8">
        <name>Mg(2+)</name>
        <dbReference type="ChEBI" id="CHEBI:18420"/>
    </cofactor>
</comment>
<evidence type="ECO:0000256" key="1">
    <source>
        <dbReference type="ARBA" id="ARBA00022516"/>
    </source>
</evidence>
<dbReference type="GO" id="GO:0006633">
    <property type="term" value="P:fatty acid biosynthetic process"/>
    <property type="evidence" value="ECO:0007669"/>
    <property type="project" value="UniProtKB-UniRule"/>
</dbReference>
<dbReference type="InterPro" id="IPR004568">
    <property type="entry name" value="Ppantetheine-prot_Trfase_dom"/>
</dbReference>
<evidence type="ECO:0000313" key="10">
    <source>
        <dbReference type="EMBL" id="SFM54973.1"/>
    </source>
</evidence>
<proteinExistence type="inferred from homology"/>
<evidence type="ECO:0000313" key="11">
    <source>
        <dbReference type="Proteomes" id="UP000199556"/>
    </source>
</evidence>
<keyword evidence="1 8" id="KW-0444">Lipid biosynthesis</keyword>
<dbReference type="GO" id="GO:0008897">
    <property type="term" value="F:holo-[acyl-carrier-protein] synthase activity"/>
    <property type="evidence" value="ECO:0007669"/>
    <property type="project" value="UniProtKB-UniRule"/>
</dbReference>
<dbReference type="Proteomes" id="UP000199556">
    <property type="component" value="Unassembled WGS sequence"/>
</dbReference>
<keyword evidence="5 8" id="KW-0460">Magnesium</keyword>
<dbReference type="GO" id="GO:0000287">
    <property type="term" value="F:magnesium ion binding"/>
    <property type="evidence" value="ECO:0007669"/>
    <property type="project" value="UniProtKB-UniRule"/>
</dbReference>
<dbReference type="RefSeq" id="WP_090485645.1">
    <property type="nucleotide sequence ID" value="NZ_FOUO01000009.1"/>
</dbReference>
<dbReference type="NCBIfam" id="TIGR00556">
    <property type="entry name" value="pantethn_trn"/>
    <property type="match status" value="1"/>
</dbReference>
<evidence type="ECO:0000256" key="3">
    <source>
        <dbReference type="ARBA" id="ARBA00022723"/>
    </source>
</evidence>
<evidence type="ECO:0000259" key="9">
    <source>
        <dbReference type="Pfam" id="PF01648"/>
    </source>
</evidence>
<reference evidence="10 11" key="1">
    <citation type="submission" date="2016-10" db="EMBL/GenBank/DDBJ databases">
        <authorList>
            <person name="de Groot N.N."/>
        </authorList>
    </citation>
    <scope>NUCLEOTIDE SEQUENCE [LARGE SCALE GENOMIC DNA]</scope>
    <source>
        <strain evidence="10 11">DSM 4180</strain>
    </source>
</reference>
<feature type="domain" description="4'-phosphopantetheinyl transferase" evidence="9">
    <location>
        <begin position="5"/>
        <end position="120"/>
    </location>
</feature>
<dbReference type="NCBIfam" id="TIGR00516">
    <property type="entry name" value="acpS"/>
    <property type="match status" value="1"/>
</dbReference>
<evidence type="ECO:0000256" key="7">
    <source>
        <dbReference type="ARBA" id="ARBA00023160"/>
    </source>
</evidence>
<gene>
    <name evidence="8" type="primary">acpS</name>
    <name evidence="10" type="ORF">SAMN05421721_10956</name>
</gene>
<feature type="binding site" evidence="8">
    <location>
        <position position="9"/>
    </location>
    <ligand>
        <name>Mg(2+)</name>
        <dbReference type="ChEBI" id="CHEBI:18420"/>
    </ligand>
</feature>
<evidence type="ECO:0000256" key="6">
    <source>
        <dbReference type="ARBA" id="ARBA00023098"/>
    </source>
</evidence>
<keyword evidence="4 8" id="KW-0276">Fatty acid metabolism</keyword>
<dbReference type="EC" id="2.7.8.7" evidence="8"/>
<dbReference type="AlphaFoldDB" id="A0A1I4RSJ6"/>
<accession>A0A1I4RSJ6</accession>
<dbReference type="InterPro" id="IPR037143">
    <property type="entry name" value="4-PPantetheinyl_Trfase_dom_sf"/>
</dbReference>
<dbReference type="GO" id="GO:0005737">
    <property type="term" value="C:cytoplasm"/>
    <property type="evidence" value="ECO:0007669"/>
    <property type="project" value="UniProtKB-SubCell"/>
</dbReference>
<organism evidence="10 11">
    <name type="scientific">Ectothiorhodospira mobilis</name>
    <dbReference type="NCBI Taxonomy" id="195064"/>
    <lineage>
        <taxon>Bacteria</taxon>
        <taxon>Pseudomonadati</taxon>
        <taxon>Pseudomonadota</taxon>
        <taxon>Gammaproteobacteria</taxon>
        <taxon>Chromatiales</taxon>
        <taxon>Ectothiorhodospiraceae</taxon>
        <taxon>Ectothiorhodospira</taxon>
    </lineage>
</organism>
<evidence type="ECO:0000256" key="8">
    <source>
        <dbReference type="HAMAP-Rule" id="MF_00101"/>
    </source>
</evidence>
<feature type="binding site" evidence="8">
    <location>
        <position position="58"/>
    </location>
    <ligand>
        <name>Mg(2+)</name>
        <dbReference type="ChEBI" id="CHEBI:18420"/>
    </ligand>
</feature>
<evidence type="ECO:0000256" key="5">
    <source>
        <dbReference type="ARBA" id="ARBA00022842"/>
    </source>
</evidence>
<evidence type="ECO:0000256" key="4">
    <source>
        <dbReference type="ARBA" id="ARBA00022832"/>
    </source>
</evidence>
<dbReference type="SUPFAM" id="SSF56214">
    <property type="entry name" value="4'-phosphopantetheinyl transferase"/>
    <property type="match status" value="1"/>
</dbReference>
<dbReference type="InterPro" id="IPR008278">
    <property type="entry name" value="4-PPantetheinyl_Trfase_dom"/>
</dbReference>
<dbReference type="EMBL" id="FOUO01000009">
    <property type="protein sequence ID" value="SFM54973.1"/>
    <property type="molecule type" value="Genomic_DNA"/>
</dbReference>
<keyword evidence="8" id="KW-0963">Cytoplasm</keyword>
<keyword evidence="11" id="KW-1185">Reference proteome</keyword>
<dbReference type="InterPro" id="IPR002582">
    <property type="entry name" value="ACPS"/>
</dbReference>
<protein>
    <recommendedName>
        <fullName evidence="8">Holo-[acyl-carrier-protein] synthase</fullName>
        <shortName evidence="8">Holo-ACP synthase</shortName>
        <ecNumber evidence="8">2.7.8.7</ecNumber>
    </recommendedName>
    <alternativeName>
        <fullName evidence="8">4'-phosphopantetheinyl transferase AcpS</fullName>
    </alternativeName>
</protein>